<evidence type="ECO:0000313" key="6">
    <source>
        <dbReference type="EMBL" id="MBB4908423.1"/>
    </source>
</evidence>
<dbReference type="Pfam" id="PF03466">
    <property type="entry name" value="LysR_substrate"/>
    <property type="match status" value="1"/>
</dbReference>
<keyword evidence="3 6" id="KW-0238">DNA-binding</keyword>
<evidence type="ECO:0000313" key="7">
    <source>
        <dbReference type="Proteomes" id="UP000520767"/>
    </source>
</evidence>
<gene>
    <name evidence="6" type="ORF">FHR82_004676</name>
</gene>
<comment type="caution">
    <text evidence="6">The sequence shown here is derived from an EMBL/GenBank/DDBJ whole genome shotgun (WGS) entry which is preliminary data.</text>
</comment>
<evidence type="ECO:0000256" key="2">
    <source>
        <dbReference type="ARBA" id="ARBA00023015"/>
    </source>
</evidence>
<organism evidence="6 7">
    <name type="scientific">Actinophytocola algeriensis</name>
    <dbReference type="NCBI Taxonomy" id="1768010"/>
    <lineage>
        <taxon>Bacteria</taxon>
        <taxon>Bacillati</taxon>
        <taxon>Actinomycetota</taxon>
        <taxon>Actinomycetes</taxon>
        <taxon>Pseudonocardiales</taxon>
        <taxon>Pseudonocardiaceae</taxon>
    </lineage>
</organism>
<keyword evidence="7" id="KW-1185">Reference proteome</keyword>
<feature type="domain" description="LysR substrate-binding" evidence="5">
    <location>
        <begin position="27"/>
        <end position="192"/>
    </location>
</feature>
<dbReference type="AlphaFoldDB" id="A0A7W7Q7S3"/>
<evidence type="ECO:0000256" key="3">
    <source>
        <dbReference type="ARBA" id="ARBA00023125"/>
    </source>
</evidence>
<accession>A0A7W7Q7S3</accession>
<comment type="similarity">
    <text evidence="1">Belongs to the LysR transcriptional regulatory family.</text>
</comment>
<dbReference type="GO" id="GO:0003677">
    <property type="term" value="F:DNA binding"/>
    <property type="evidence" value="ECO:0007669"/>
    <property type="project" value="UniProtKB-KW"/>
</dbReference>
<dbReference type="GO" id="GO:0032993">
    <property type="term" value="C:protein-DNA complex"/>
    <property type="evidence" value="ECO:0007669"/>
    <property type="project" value="TreeGrafter"/>
</dbReference>
<evidence type="ECO:0000259" key="5">
    <source>
        <dbReference type="Pfam" id="PF03466"/>
    </source>
</evidence>
<protein>
    <submittedName>
        <fullName evidence="6">DNA-binding transcriptional LysR family regulator</fullName>
    </submittedName>
</protein>
<keyword evidence="2" id="KW-0805">Transcription regulation</keyword>
<dbReference type="Proteomes" id="UP000520767">
    <property type="component" value="Unassembled WGS sequence"/>
</dbReference>
<evidence type="ECO:0000256" key="4">
    <source>
        <dbReference type="ARBA" id="ARBA00023163"/>
    </source>
</evidence>
<dbReference type="EMBL" id="JACHJQ010000005">
    <property type="protein sequence ID" value="MBB4908423.1"/>
    <property type="molecule type" value="Genomic_DNA"/>
</dbReference>
<reference evidence="6 7" key="1">
    <citation type="submission" date="2020-08" db="EMBL/GenBank/DDBJ databases">
        <title>Genomic Encyclopedia of Type Strains, Phase III (KMG-III): the genomes of soil and plant-associated and newly described type strains.</title>
        <authorList>
            <person name="Whitman W."/>
        </authorList>
    </citation>
    <scope>NUCLEOTIDE SEQUENCE [LARGE SCALE GENOMIC DNA]</scope>
    <source>
        <strain evidence="6 7">CECT 8960</strain>
    </source>
</reference>
<dbReference type="PANTHER" id="PTHR30346:SF0">
    <property type="entry name" value="HCA OPERON TRANSCRIPTIONAL ACTIVATOR HCAR"/>
    <property type="match status" value="1"/>
</dbReference>
<keyword evidence="4" id="KW-0804">Transcription</keyword>
<dbReference type="Gene3D" id="3.40.190.10">
    <property type="entry name" value="Periplasmic binding protein-like II"/>
    <property type="match status" value="2"/>
</dbReference>
<dbReference type="GO" id="GO:0003700">
    <property type="term" value="F:DNA-binding transcription factor activity"/>
    <property type="evidence" value="ECO:0007669"/>
    <property type="project" value="TreeGrafter"/>
</dbReference>
<evidence type="ECO:0000256" key="1">
    <source>
        <dbReference type="ARBA" id="ARBA00009437"/>
    </source>
</evidence>
<dbReference type="PANTHER" id="PTHR30346">
    <property type="entry name" value="TRANSCRIPTIONAL DUAL REGULATOR HCAR-RELATED"/>
    <property type="match status" value="1"/>
</dbReference>
<dbReference type="InterPro" id="IPR005119">
    <property type="entry name" value="LysR_subst-bd"/>
</dbReference>
<proteinExistence type="inferred from homology"/>
<dbReference type="SUPFAM" id="SSF53850">
    <property type="entry name" value="Periplasmic binding protein-like II"/>
    <property type="match status" value="1"/>
</dbReference>
<name>A0A7W7Q7S3_9PSEU</name>
<dbReference type="RefSeq" id="WP_184812584.1">
    <property type="nucleotide sequence ID" value="NZ_JACHJQ010000005.1"/>
</dbReference>
<sequence>MTAPPIRFGYHGSLRAAHAIVADAGHPVERFSFAEYDITAPFRALRDGDLDLMIVKFGRSEPDLAYSATVATEDRVALLGAHHPLAGRTSVSVEELADYEAFRCPGTFPLDVWDEVVPPRTPAGRPIRRRHELTGTGTVMATVTRTDAVHLSLRSLADVASAAVRVVGVHDLPPAPVRLARRRGHTPDHVMEFVRDAEAAAVRREAS</sequence>